<feature type="transmembrane region" description="Helical" evidence="1">
    <location>
        <begin position="48"/>
        <end position="69"/>
    </location>
</feature>
<keyword evidence="1" id="KW-1133">Transmembrane helix</keyword>
<protein>
    <submittedName>
        <fullName evidence="2">Uncharacterized protein</fullName>
    </submittedName>
</protein>
<sequence length="104" mass="11297">MPSIVKKVIYKITTRKLLDDNGRQSLVTDADRRQPVFDPLHLEGSGGIILLLCIIFMYLSVKSFVIFACTDQGGRVALVSTATAGTLVEAVEAVEADTHNCCNL</sequence>
<evidence type="ECO:0000256" key="1">
    <source>
        <dbReference type="SAM" id="Phobius"/>
    </source>
</evidence>
<dbReference type="EMBL" id="KE345308">
    <property type="protein sequence ID" value="EXC00246.1"/>
    <property type="molecule type" value="Genomic_DNA"/>
</dbReference>
<keyword evidence="1" id="KW-0472">Membrane</keyword>
<reference evidence="3" key="1">
    <citation type="submission" date="2013-01" db="EMBL/GenBank/DDBJ databases">
        <title>Draft Genome Sequence of a Mulberry Tree, Morus notabilis C.K. Schneid.</title>
        <authorList>
            <person name="He N."/>
            <person name="Zhao S."/>
        </authorList>
    </citation>
    <scope>NUCLEOTIDE SEQUENCE</scope>
</reference>
<proteinExistence type="predicted"/>
<keyword evidence="1" id="KW-0812">Transmembrane</keyword>
<evidence type="ECO:0000313" key="3">
    <source>
        <dbReference type="Proteomes" id="UP000030645"/>
    </source>
</evidence>
<name>W9SCZ6_9ROSA</name>
<dbReference type="AlphaFoldDB" id="W9SCZ6"/>
<evidence type="ECO:0000313" key="2">
    <source>
        <dbReference type="EMBL" id="EXC00246.1"/>
    </source>
</evidence>
<accession>W9SCZ6</accession>
<keyword evidence="3" id="KW-1185">Reference proteome</keyword>
<gene>
    <name evidence="2" type="ORF">L484_010353</name>
</gene>
<dbReference type="Proteomes" id="UP000030645">
    <property type="component" value="Unassembled WGS sequence"/>
</dbReference>
<organism evidence="2 3">
    <name type="scientific">Morus notabilis</name>
    <dbReference type="NCBI Taxonomy" id="981085"/>
    <lineage>
        <taxon>Eukaryota</taxon>
        <taxon>Viridiplantae</taxon>
        <taxon>Streptophyta</taxon>
        <taxon>Embryophyta</taxon>
        <taxon>Tracheophyta</taxon>
        <taxon>Spermatophyta</taxon>
        <taxon>Magnoliopsida</taxon>
        <taxon>eudicotyledons</taxon>
        <taxon>Gunneridae</taxon>
        <taxon>Pentapetalae</taxon>
        <taxon>rosids</taxon>
        <taxon>fabids</taxon>
        <taxon>Rosales</taxon>
        <taxon>Moraceae</taxon>
        <taxon>Moreae</taxon>
        <taxon>Morus</taxon>
    </lineage>
</organism>